<dbReference type="Pfam" id="PF05524">
    <property type="entry name" value="PEP-utilisers_N"/>
    <property type="match status" value="1"/>
</dbReference>
<dbReference type="GO" id="GO:0005737">
    <property type="term" value="C:cytoplasm"/>
    <property type="evidence" value="ECO:0007669"/>
    <property type="project" value="UniProtKB-SubCell"/>
</dbReference>
<accession>A0A6J4LJB8</accession>
<protein>
    <recommendedName>
        <fullName evidence="3 9">Phosphoenolpyruvate-protein phosphotransferase</fullName>
        <ecNumber evidence="9">2.7.3.9</ecNumber>
    </recommendedName>
    <alternativeName>
        <fullName evidence="8 9">Phosphotransferase system, enzyme I</fullName>
    </alternativeName>
</protein>
<dbReference type="InterPro" id="IPR000121">
    <property type="entry name" value="PEP_util_C"/>
</dbReference>
<dbReference type="GO" id="GO:0016301">
    <property type="term" value="F:kinase activity"/>
    <property type="evidence" value="ECO:0007669"/>
    <property type="project" value="UniProtKB-KW"/>
</dbReference>
<dbReference type="Pfam" id="PF02896">
    <property type="entry name" value="PEP-utilizers_C"/>
    <property type="match status" value="1"/>
</dbReference>
<dbReference type="GO" id="GO:0009401">
    <property type="term" value="P:phosphoenolpyruvate-dependent sugar phosphotransferase system"/>
    <property type="evidence" value="ECO:0007669"/>
    <property type="project" value="UniProtKB-KW"/>
</dbReference>
<comment type="catalytic activity">
    <reaction evidence="9">
        <text>L-histidyl-[protein] + phosphoenolpyruvate = N(pros)-phospho-L-histidyl-[protein] + pyruvate</text>
        <dbReference type="Rhea" id="RHEA:23880"/>
        <dbReference type="Rhea" id="RHEA-COMP:9745"/>
        <dbReference type="Rhea" id="RHEA-COMP:9746"/>
        <dbReference type="ChEBI" id="CHEBI:15361"/>
        <dbReference type="ChEBI" id="CHEBI:29979"/>
        <dbReference type="ChEBI" id="CHEBI:58702"/>
        <dbReference type="ChEBI" id="CHEBI:64837"/>
        <dbReference type="EC" id="2.7.3.9"/>
    </reaction>
</comment>
<feature type="binding site" evidence="11">
    <location>
        <position position="295"/>
    </location>
    <ligand>
        <name>phosphoenolpyruvate</name>
        <dbReference type="ChEBI" id="CHEBI:58702"/>
    </ligand>
</feature>
<dbReference type="PROSITE" id="PS00742">
    <property type="entry name" value="PEP_ENZYMES_2"/>
    <property type="match status" value="1"/>
</dbReference>
<evidence type="ECO:0000256" key="8">
    <source>
        <dbReference type="ARBA" id="ARBA00033235"/>
    </source>
</evidence>
<dbReference type="SUPFAM" id="SSF47831">
    <property type="entry name" value="Enzyme I of the PEP:sugar phosphotransferase system HPr-binding (sub)domain"/>
    <property type="match status" value="1"/>
</dbReference>
<keyword evidence="5 9" id="KW-0479">Metal-binding</keyword>
<dbReference type="GO" id="GO:0008965">
    <property type="term" value="F:phosphoenolpyruvate-protein phosphotransferase activity"/>
    <property type="evidence" value="ECO:0007669"/>
    <property type="project" value="UniProtKB-EC"/>
</dbReference>
<evidence type="ECO:0000259" key="15">
    <source>
        <dbReference type="Pfam" id="PF05524"/>
    </source>
</evidence>
<gene>
    <name evidence="16" type="ORF">AVDCRST_MAG16-1472</name>
</gene>
<dbReference type="GO" id="GO:0046872">
    <property type="term" value="F:metal ion binding"/>
    <property type="evidence" value="ECO:0007669"/>
    <property type="project" value="UniProtKB-KW"/>
</dbReference>
<evidence type="ECO:0000256" key="6">
    <source>
        <dbReference type="ARBA" id="ARBA00022777"/>
    </source>
</evidence>
<dbReference type="Gene3D" id="1.10.274.10">
    <property type="entry name" value="PtsI, HPr-binding domain"/>
    <property type="match status" value="1"/>
</dbReference>
<comment type="cofactor">
    <cofactor evidence="1 9 12">
        <name>Mg(2+)</name>
        <dbReference type="ChEBI" id="CHEBI:18420"/>
    </cofactor>
</comment>
<dbReference type="InterPro" id="IPR008279">
    <property type="entry name" value="PEP-util_enz_mobile_dom"/>
</dbReference>
<organism evidence="16">
    <name type="scientific">uncultured Frankineae bacterium</name>
    <dbReference type="NCBI Taxonomy" id="437475"/>
    <lineage>
        <taxon>Bacteria</taxon>
        <taxon>Bacillati</taxon>
        <taxon>Actinomycetota</taxon>
        <taxon>Actinomycetes</taxon>
        <taxon>Frankiales</taxon>
        <taxon>environmental samples</taxon>
    </lineage>
</organism>
<dbReference type="PROSITE" id="PS00370">
    <property type="entry name" value="PEP_ENZYMES_PHOS_SITE"/>
    <property type="match status" value="1"/>
</dbReference>
<reference evidence="16" key="1">
    <citation type="submission" date="2020-02" db="EMBL/GenBank/DDBJ databases">
        <authorList>
            <person name="Meier V. D."/>
        </authorList>
    </citation>
    <scope>NUCLEOTIDE SEQUENCE</scope>
    <source>
        <strain evidence="16">AVDCRST_MAG16</strain>
    </source>
</reference>
<keyword evidence="9" id="KW-0598">Phosphotransferase system</keyword>
<feature type="binding site" evidence="11">
    <location>
        <position position="331"/>
    </location>
    <ligand>
        <name>phosphoenolpyruvate</name>
        <dbReference type="ChEBI" id="CHEBI:58702"/>
    </ligand>
</feature>
<dbReference type="Gene3D" id="3.20.20.60">
    <property type="entry name" value="Phosphoenolpyruvate-binding domains"/>
    <property type="match status" value="1"/>
</dbReference>
<keyword evidence="16" id="KW-0670">Pyruvate</keyword>
<feature type="domain" description="Phosphotransferase system enzyme I N-terminal" evidence="15">
    <location>
        <begin position="13"/>
        <end position="130"/>
    </location>
</feature>
<feature type="domain" description="PEP-utilising enzyme mobile" evidence="13">
    <location>
        <begin position="158"/>
        <end position="228"/>
    </location>
</feature>
<dbReference type="SUPFAM" id="SSF52009">
    <property type="entry name" value="Phosphohistidine domain"/>
    <property type="match status" value="1"/>
</dbReference>
<evidence type="ECO:0000256" key="5">
    <source>
        <dbReference type="ARBA" id="ARBA00022723"/>
    </source>
</evidence>
<evidence type="ECO:0000256" key="11">
    <source>
        <dbReference type="PIRSR" id="PIRSR000732-2"/>
    </source>
</evidence>
<feature type="active site" description="Proton donor" evidence="10">
    <location>
        <position position="490"/>
    </location>
</feature>
<keyword evidence="9" id="KW-0813">Transport</keyword>
<evidence type="ECO:0000256" key="4">
    <source>
        <dbReference type="ARBA" id="ARBA00022679"/>
    </source>
</evidence>
<comment type="similarity">
    <text evidence="2 9">Belongs to the PEP-utilizing enzyme family.</text>
</comment>
<feature type="domain" description="PEP-utilising enzyme C-terminal" evidence="14">
    <location>
        <begin position="259"/>
        <end position="528"/>
    </location>
</feature>
<dbReference type="PRINTS" id="PR01736">
    <property type="entry name" value="PHPHTRNFRASE"/>
</dbReference>
<feature type="binding site" evidence="11">
    <location>
        <begin position="442"/>
        <end position="443"/>
    </location>
    <ligand>
        <name>phosphoenolpyruvate</name>
        <dbReference type="ChEBI" id="CHEBI:58702"/>
    </ligand>
</feature>
<feature type="binding site" evidence="11">
    <location>
        <position position="453"/>
    </location>
    <ligand>
        <name>phosphoenolpyruvate</name>
        <dbReference type="ChEBI" id="CHEBI:58702"/>
    </ligand>
</feature>
<comment type="subcellular location">
    <subcellularLocation>
        <location evidence="9">Cytoplasm</location>
    </subcellularLocation>
</comment>
<dbReference type="InterPro" id="IPR050499">
    <property type="entry name" value="PEP-utilizing_PTS_enzyme"/>
</dbReference>
<keyword evidence="6 9" id="KW-0418">Kinase</keyword>
<evidence type="ECO:0000256" key="2">
    <source>
        <dbReference type="ARBA" id="ARBA00007837"/>
    </source>
</evidence>
<dbReference type="EC" id="2.7.3.9" evidence="9"/>
<sequence>MLEQATFTTRTLQGTPVVPGLAYGRVVRPAPAPSLPAPVEIAEADRDAEAERFTAAASSVADSLAARAAGASGVSAEVLQATAVLARDRGLTASVVKAIRKGTDAPNATSAAVDQFAGLFRQMGGLMAERVTDLYDLRDRIVAQLTGQPEPGIPTPAEPSVLLADDLAPADTAGLDPSRVTGLATRLGGPTSHTAIIARQLGIPCVVAVAGLEDIGSAAYVLVDGSTGVLQLDPDPVTAQASVDEARTHAEAVARWRGPGRTADGHAVQVLANVQDGAGARTAAATEAEGVGLFRTELCFLSVDREPTVEEQADIYGEVLQAFAGRKVVVRTLDAGSDKPLAFAGMPDEANPALGVRGLRIAFSDPGILDRQLDAIALAAERTGQSPWVMAPMVATVAEASFFAERVRARGLVPGVMVEVPSAALLADRMLEHVEFLSIGTNDLTQYTMAADRLSAELAALTDPWQPALLALVAQTARAGQAAGKPVGVCGEAAADPLLGCVLAGLGITSLSAAAAALPAVGAALSEVDLAGCRAAAEAALAATDPISARTAARAALAGG</sequence>
<keyword evidence="9" id="KW-0762">Sugar transport</keyword>
<evidence type="ECO:0000256" key="7">
    <source>
        <dbReference type="ARBA" id="ARBA00022842"/>
    </source>
</evidence>
<dbReference type="InterPro" id="IPR015813">
    <property type="entry name" value="Pyrv/PenolPyrv_kinase-like_dom"/>
</dbReference>
<dbReference type="InterPro" id="IPR008731">
    <property type="entry name" value="PTS_EIN"/>
</dbReference>
<evidence type="ECO:0000256" key="1">
    <source>
        <dbReference type="ARBA" id="ARBA00001946"/>
    </source>
</evidence>
<evidence type="ECO:0000256" key="10">
    <source>
        <dbReference type="PIRSR" id="PIRSR000732-1"/>
    </source>
</evidence>
<keyword evidence="4 9" id="KW-0808">Transferase</keyword>
<comment type="function">
    <text evidence="9">General (non sugar-specific) component of the phosphoenolpyruvate-dependent sugar phosphotransferase system (sugar PTS). This major carbohydrate active-transport system catalyzes the phosphorylation of incoming sugar substrates concomitantly with their translocation across the cell membrane. Enzyme I transfers the phosphoryl group from phosphoenolpyruvate (PEP) to the phosphoryl carrier protein (HPr).</text>
</comment>
<dbReference type="InterPro" id="IPR040442">
    <property type="entry name" value="Pyrv_kinase-like_dom_sf"/>
</dbReference>
<feature type="binding site" evidence="12">
    <location>
        <position position="419"/>
    </location>
    <ligand>
        <name>Mg(2+)</name>
        <dbReference type="ChEBI" id="CHEBI:18420"/>
    </ligand>
</feature>
<evidence type="ECO:0000259" key="13">
    <source>
        <dbReference type="Pfam" id="PF00391"/>
    </source>
</evidence>
<keyword evidence="9" id="KW-0963">Cytoplasm</keyword>
<dbReference type="Pfam" id="PF00391">
    <property type="entry name" value="PEP-utilizers"/>
    <property type="match status" value="1"/>
</dbReference>
<evidence type="ECO:0000256" key="3">
    <source>
        <dbReference type="ARBA" id="ARBA00016544"/>
    </source>
</evidence>
<dbReference type="InterPro" id="IPR023151">
    <property type="entry name" value="PEP_util_CS"/>
</dbReference>
<dbReference type="InterPro" id="IPR018274">
    <property type="entry name" value="PEP_util_AS"/>
</dbReference>
<dbReference type="AlphaFoldDB" id="A0A6J4LJB8"/>
<dbReference type="SUPFAM" id="SSF51621">
    <property type="entry name" value="Phosphoenolpyruvate/pyruvate domain"/>
    <property type="match status" value="1"/>
</dbReference>
<proteinExistence type="inferred from homology"/>
<dbReference type="PIRSF" id="PIRSF000732">
    <property type="entry name" value="PTS_enzyme_I"/>
    <property type="match status" value="1"/>
</dbReference>
<dbReference type="EMBL" id="CADCUE010000129">
    <property type="protein sequence ID" value="CAA9334533.1"/>
    <property type="molecule type" value="Genomic_DNA"/>
</dbReference>
<evidence type="ECO:0000259" key="14">
    <source>
        <dbReference type="Pfam" id="PF02896"/>
    </source>
</evidence>
<evidence type="ECO:0000256" key="9">
    <source>
        <dbReference type="PIRNR" id="PIRNR000732"/>
    </source>
</evidence>
<evidence type="ECO:0000313" key="16">
    <source>
        <dbReference type="EMBL" id="CAA9334533.1"/>
    </source>
</evidence>
<dbReference type="InterPro" id="IPR036637">
    <property type="entry name" value="Phosphohistidine_dom_sf"/>
</dbReference>
<name>A0A6J4LJB8_9ACTN</name>
<keyword evidence="7 9" id="KW-0460">Magnesium</keyword>
<feature type="active site" description="Tele-phosphohistidine intermediate" evidence="10">
    <location>
        <position position="193"/>
    </location>
</feature>
<dbReference type="Gene3D" id="3.50.30.10">
    <property type="entry name" value="Phosphohistidine domain"/>
    <property type="match status" value="1"/>
</dbReference>
<dbReference type="InterPro" id="IPR036618">
    <property type="entry name" value="PtsI_HPr-bd_sf"/>
</dbReference>
<dbReference type="InterPro" id="IPR024692">
    <property type="entry name" value="PTS_EI"/>
</dbReference>
<feature type="binding site" evidence="12">
    <location>
        <position position="443"/>
    </location>
    <ligand>
        <name>Mg(2+)</name>
        <dbReference type="ChEBI" id="CHEBI:18420"/>
    </ligand>
</feature>
<dbReference type="PANTHER" id="PTHR46244:SF3">
    <property type="entry name" value="PHOSPHOENOLPYRUVATE-PROTEIN PHOSPHOTRANSFERASE"/>
    <property type="match status" value="1"/>
</dbReference>
<dbReference type="PANTHER" id="PTHR46244">
    <property type="entry name" value="PHOSPHOENOLPYRUVATE-PROTEIN PHOSPHOTRANSFERASE"/>
    <property type="match status" value="1"/>
</dbReference>
<evidence type="ECO:0000256" key="12">
    <source>
        <dbReference type="PIRSR" id="PIRSR000732-3"/>
    </source>
</evidence>